<feature type="domain" description="PLD phosphodiesterase" evidence="1">
    <location>
        <begin position="217"/>
        <end position="244"/>
    </location>
</feature>
<dbReference type="CDD" id="cd09132">
    <property type="entry name" value="PLDc_unchar4"/>
    <property type="match status" value="1"/>
</dbReference>
<proteinExistence type="predicted"/>
<protein>
    <submittedName>
        <fullName evidence="2">Phosphatidylserine/phosphatidylglycerophosphate/ cardiolipin synthase-like enzyme</fullName>
    </submittedName>
</protein>
<dbReference type="PROSITE" id="PS50035">
    <property type="entry name" value="PLD"/>
    <property type="match status" value="1"/>
</dbReference>
<keyword evidence="3" id="KW-1185">Reference proteome</keyword>
<dbReference type="InterPro" id="IPR047955">
    <property type="entry name" value="DrmC-like"/>
</dbReference>
<dbReference type="InterPro" id="IPR025202">
    <property type="entry name" value="PLD-like_dom"/>
</dbReference>
<gene>
    <name evidence="2" type="ORF">J2X09_000859</name>
</gene>
<dbReference type="Proteomes" id="UP001265550">
    <property type="component" value="Unassembled WGS sequence"/>
</dbReference>
<dbReference type="EMBL" id="JAVDWE010000001">
    <property type="protein sequence ID" value="MDR7093136.1"/>
    <property type="molecule type" value="Genomic_DNA"/>
</dbReference>
<dbReference type="Gene3D" id="3.30.870.10">
    <property type="entry name" value="Endonuclease Chain A"/>
    <property type="match status" value="1"/>
</dbReference>
<dbReference type="PANTHER" id="PTHR21248">
    <property type="entry name" value="CARDIOLIPIN SYNTHASE"/>
    <property type="match status" value="1"/>
</dbReference>
<dbReference type="Pfam" id="PF13091">
    <property type="entry name" value="PLDc_2"/>
    <property type="match status" value="1"/>
</dbReference>
<dbReference type="PANTHER" id="PTHR21248:SF22">
    <property type="entry name" value="PHOSPHOLIPASE D"/>
    <property type="match status" value="1"/>
</dbReference>
<comment type="caution">
    <text evidence="2">The sequence shown here is derived from an EMBL/GenBank/DDBJ whole genome shotgun (WGS) entry which is preliminary data.</text>
</comment>
<evidence type="ECO:0000313" key="2">
    <source>
        <dbReference type="EMBL" id="MDR7093136.1"/>
    </source>
</evidence>
<dbReference type="SUPFAM" id="SSF56024">
    <property type="entry name" value="Phospholipase D/nuclease"/>
    <property type="match status" value="1"/>
</dbReference>
<dbReference type="NCBIfam" id="NF038319">
    <property type="entry name" value="DISARM_DrmC_I"/>
    <property type="match status" value="1"/>
</dbReference>
<dbReference type="InterPro" id="IPR001736">
    <property type="entry name" value="PLipase_D/transphosphatidylase"/>
</dbReference>
<organism evidence="2 3">
    <name type="scientific">Hydrogenophaga laconesensis</name>
    <dbReference type="NCBI Taxonomy" id="1805971"/>
    <lineage>
        <taxon>Bacteria</taxon>
        <taxon>Pseudomonadati</taxon>
        <taxon>Pseudomonadota</taxon>
        <taxon>Betaproteobacteria</taxon>
        <taxon>Burkholderiales</taxon>
        <taxon>Comamonadaceae</taxon>
        <taxon>Hydrogenophaga</taxon>
    </lineage>
</organism>
<accession>A0ABU1V6P3</accession>
<evidence type="ECO:0000259" key="1">
    <source>
        <dbReference type="PROSITE" id="PS50035"/>
    </source>
</evidence>
<name>A0ABU1V6P3_9BURK</name>
<reference evidence="2 3" key="1">
    <citation type="submission" date="2023-07" db="EMBL/GenBank/DDBJ databases">
        <title>Sorghum-associated microbial communities from plants grown in Nebraska, USA.</title>
        <authorList>
            <person name="Schachtman D."/>
        </authorList>
    </citation>
    <scope>NUCLEOTIDE SEQUENCE [LARGE SCALE GENOMIC DNA]</scope>
    <source>
        <strain evidence="2 3">BE240</strain>
    </source>
</reference>
<sequence>MATAIWIAHCSSRHSNALTLVSSRVSDMDELLDAIAALVSLVSPEKVQAVAARVRRTEASKAASTLPSVVGTPVASTVVEQLATAWQNTKVGSDELASMLLAASHVYTKAASEQSTELVWTGPTTPFVSARRTEQALLQVINSAEQSLFITSFVAYDVSTIVKALNTANERGVRITMLLESSQDHGGSINIDVIGKMRGLVPGAQLYAWRDKTGDFADGRVHAKVAVADKNSCFITSANLTGYAMEKNMEAGVLISGGRIPRLLDDHLRSLVDTKLVSPV</sequence>
<evidence type="ECO:0000313" key="3">
    <source>
        <dbReference type="Proteomes" id="UP001265550"/>
    </source>
</evidence>